<comment type="similarity">
    <text evidence="1">Belongs to the peptidase M20 family.</text>
</comment>
<dbReference type="GO" id="GO:0050538">
    <property type="term" value="F:N-carbamoyl-L-amino-acid hydrolase activity"/>
    <property type="evidence" value="ECO:0007669"/>
    <property type="project" value="UniProtKB-EC"/>
</dbReference>
<feature type="binding site" evidence="3">
    <location>
        <position position="122"/>
    </location>
    <ligand>
        <name>Zn(2+)</name>
        <dbReference type="ChEBI" id="CHEBI:29105"/>
        <label>2</label>
    </ligand>
</feature>
<name>A0A853BVA3_9ACTN</name>
<protein>
    <submittedName>
        <fullName evidence="5">N-carbamoyl-L-amino-acid hydrolase</fullName>
        <ecNumber evidence="5">3.5.1.87</ecNumber>
    </submittedName>
</protein>
<feature type="binding site" evidence="3">
    <location>
        <position position="187"/>
    </location>
    <ligand>
        <name>Zn(2+)</name>
        <dbReference type="ChEBI" id="CHEBI:29105"/>
        <label>1</label>
    </ligand>
</feature>
<keyword evidence="6" id="KW-1185">Reference proteome</keyword>
<dbReference type="SUPFAM" id="SSF53187">
    <property type="entry name" value="Zn-dependent exopeptidases"/>
    <property type="match status" value="1"/>
</dbReference>
<dbReference type="EMBL" id="JACCFO010000001">
    <property type="protein sequence ID" value="NYI98900.1"/>
    <property type="molecule type" value="Genomic_DNA"/>
</dbReference>
<dbReference type="InterPro" id="IPR010158">
    <property type="entry name" value="Amidase_Cbmase"/>
</dbReference>
<feature type="binding site" evidence="3">
    <location>
        <position position="87"/>
    </location>
    <ligand>
        <name>Zn(2+)</name>
        <dbReference type="ChEBI" id="CHEBI:29105"/>
        <label>2</label>
    </ligand>
</feature>
<feature type="binding site" evidence="4">
    <location>
        <position position="283"/>
    </location>
    <ligand>
        <name>allantoate</name>
        <dbReference type="ChEBI" id="CHEBI:17536"/>
    </ligand>
</feature>
<comment type="caution">
    <text evidence="5">The sequence shown here is derived from an EMBL/GenBank/DDBJ whole genome shotgun (WGS) entry which is preliminary data.</text>
</comment>
<evidence type="ECO:0000256" key="1">
    <source>
        <dbReference type="ARBA" id="ARBA00006153"/>
    </source>
</evidence>
<keyword evidence="2 5" id="KW-0378">Hydrolase</keyword>
<dbReference type="Proteomes" id="UP000575985">
    <property type="component" value="Unassembled WGS sequence"/>
</dbReference>
<dbReference type="PANTHER" id="PTHR32494:SF5">
    <property type="entry name" value="ALLANTOATE AMIDOHYDROLASE"/>
    <property type="match status" value="1"/>
</dbReference>
<dbReference type="SUPFAM" id="SSF55031">
    <property type="entry name" value="Bacterial exopeptidase dimerisation domain"/>
    <property type="match status" value="1"/>
</dbReference>
<dbReference type="GO" id="GO:0016813">
    <property type="term" value="F:hydrolase activity, acting on carbon-nitrogen (but not peptide) bonds, in linear amidines"/>
    <property type="evidence" value="ECO:0007669"/>
    <property type="project" value="InterPro"/>
</dbReference>
<keyword evidence="3" id="KW-0862">Zinc</keyword>
<keyword evidence="3" id="KW-0479">Metal-binding</keyword>
<accession>A0A853BVA3</accession>
<feature type="binding site" evidence="4">
    <location>
        <position position="212"/>
    </location>
    <ligand>
        <name>allantoate</name>
        <dbReference type="ChEBI" id="CHEBI:17536"/>
    </ligand>
</feature>
<dbReference type="PANTHER" id="PTHR32494">
    <property type="entry name" value="ALLANTOATE DEIMINASE-RELATED"/>
    <property type="match status" value="1"/>
</dbReference>
<feature type="binding site" evidence="3">
    <location>
        <position position="377"/>
    </location>
    <ligand>
        <name>Zn(2+)</name>
        <dbReference type="ChEBI" id="CHEBI:29105"/>
        <label>2</label>
    </ligand>
</feature>
<feature type="binding site" evidence="3">
    <location>
        <position position="76"/>
    </location>
    <ligand>
        <name>Zn(2+)</name>
        <dbReference type="ChEBI" id="CHEBI:29105"/>
        <label>1</label>
    </ligand>
</feature>
<evidence type="ECO:0000256" key="2">
    <source>
        <dbReference type="ARBA" id="ARBA00022801"/>
    </source>
</evidence>
<proteinExistence type="inferred from homology"/>
<sequence length="411" mass="42908">MSEVFDRLWERLAPLGRHRTTGGYRRFSWGPADAEVRAWFTESARALGLDVETDRNGNLWAWWGAPGPDAVVTGSHLDSVPDGGAYDGPLGVVSALAAVAELRGRGLRPRRPLAVTVFVEEEGARFGVPCLGTRLLTGAITPDRAARLTDAEGTTWAAAMAGAGLDPERIGADPDLLGRVGVFVELHVEQGRALARTDAPVGVASAVWPHGRWRLDFAGQADHAGTTRLADRNDPMLPFAETVLAARAAAHANDALATIGKVHVAPNGTNAIPSRVRAWLDARAPSEAALRAVVQRVDSAARRSAADHGVTLATYLESASPVVHFDRALRDRIAALVGGAAGPAPVLPTGAGHDAAVLSSAVPTAMLFVRNPTGLSHAPEEFVEPADRHAGVAALTEVLAELAGAGPEGQA</sequence>
<evidence type="ECO:0000313" key="6">
    <source>
        <dbReference type="Proteomes" id="UP000575985"/>
    </source>
</evidence>
<dbReference type="EC" id="3.5.1.87" evidence="5"/>
<feature type="binding site" evidence="4">
    <location>
        <position position="270"/>
    </location>
    <ligand>
        <name>allantoate</name>
        <dbReference type="ChEBI" id="CHEBI:17536"/>
    </ligand>
</feature>
<evidence type="ECO:0000256" key="3">
    <source>
        <dbReference type="PIRSR" id="PIRSR001235-1"/>
    </source>
</evidence>
<dbReference type="Gene3D" id="3.30.70.360">
    <property type="match status" value="1"/>
</dbReference>
<organism evidence="5 6">
    <name type="scientific">Streptomonospora nanhaiensis</name>
    <dbReference type="NCBI Taxonomy" id="1323731"/>
    <lineage>
        <taxon>Bacteria</taxon>
        <taxon>Bacillati</taxon>
        <taxon>Actinomycetota</taxon>
        <taxon>Actinomycetes</taxon>
        <taxon>Streptosporangiales</taxon>
        <taxon>Nocardiopsidaceae</taxon>
        <taxon>Streptomonospora</taxon>
    </lineage>
</organism>
<gene>
    <name evidence="5" type="ORF">HNR12_005177</name>
</gene>
<dbReference type="AlphaFoldDB" id="A0A853BVA3"/>
<dbReference type="NCBIfam" id="TIGR01879">
    <property type="entry name" value="hydantase"/>
    <property type="match status" value="1"/>
</dbReference>
<dbReference type="Pfam" id="PF01546">
    <property type="entry name" value="Peptidase_M20"/>
    <property type="match status" value="1"/>
</dbReference>
<reference evidence="5 6" key="1">
    <citation type="submission" date="2020-07" db="EMBL/GenBank/DDBJ databases">
        <title>Sequencing the genomes of 1000 actinobacteria strains.</title>
        <authorList>
            <person name="Klenk H.-P."/>
        </authorList>
    </citation>
    <scope>NUCLEOTIDE SEQUENCE [LARGE SCALE GENOMIC DNA]</scope>
    <source>
        <strain evidence="5 6">DSM 45927</strain>
    </source>
</reference>
<evidence type="ECO:0000313" key="5">
    <source>
        <dbReference type="EMBL" id="NYI98900.1"/>
    </source>
</evidence>
<dbReference type="RefSeq" id="WP_179769964.1">
    <property type="nucleotide sequence ID" value="NZ_JACCFO010000001.1"/>
</dbReference>
<dbReference type="InterPro" id="IPR036264">
    <property type="entry name" value="Bact_exopeptidase_dim_dom"/>
</dbReference>
<dbReference type="Gene3D" id="3.40.630.10">
    <property type="entry name" value="Zn peptidases"/>
    <property type="match status" value="1"/>
</dbReference>
<dbReference type="PIRSF" id="PIRSF001235">
    <property type="entry name" value="Amidase_carbamoylase"/>
    <property type="match status" value="1"/>
</dbReference>
<dbReference type="GO" id="GO:0046872">
    <property type="term" value="F:metal ion binding"/>
    <property type="evidence" value="ECO:0007669"/>
    <property type="project" value="UniProtKB-KW"/>
</dbReference>
<evidence type="ECO:0000256" key="4">
    <source>
        <dbReference type="PIRSR" id="PIRSR001235-2"/>
    </source>
</evidence>
<dbReference type="InterPro" id="IPR002933">
    <property type="entry name" value="Peptidase_M20"/>
</dbReference>
<feature type="binding site" evidence="3">
    <location>
        <position position="87"/>
    </location>
    <ligand>
        <name>Zn(2+)</name>
        <dbReference type="ChEBI" id="CHEBI:29105"/>
        <label>1</label>
    </ligand>
</feature>
<comment type="cofactor">
    <cofactor evidence="3">
        <name>Zn(2+)</name>
        <dbReference type="ChEBI" id="CHEBI:29105"/>
    </cofactor>
    <text evidence="3">Binds 2 Zn(2+) ions per subunit.</text>
</comment>
<dbReference type="NCBIfam" id="NF006770">
    <property type="entry name" value="PRK09290.1-4"/>
    <property type="match status" value="1"/>
</dbReference>